<feature type="compositionally biased region" description="Basic and acidic residues" evidence="1">
    <location>
        <begin position="20"/>
        <end position="31"/>
    </location>
</feature>
<organism evidence="2 3">
    <name type="scientific">Seiridium unicorne</name>
    <dbReference type="NCBI Taxonomy" id="138068"/>
    <lineage>
        <taxon>Eukaryota</taxon>
        <taxon>Fungi</taxon>
        <taxon>Dikarya</taxon>
        <taxon>Ascomycota</taxon>
        <taxon>Pezizomycotina</taxon>
        <taxon>Sordariomycetes</taxon>
        <taxon>Xylariomycetidae</taxon>
        <taxon>Amphisphaeriales</taxon>
        <taxon>Sporocadaceae</taxon>
        <taxon>Seiridium</taxon>
    </lineage>
</organism>
<protein>
    <submittedName>
        <fullName evidence="2">Uncharacterized protein</fullName>
    </submittedName>
</protein>
<proteinExistence type="predicted"/>
<evidence type="ECO:0000313" key="2">
    <source>
        <dbReference type="EMBL" id="KAK9419734.1"/>
    </source>
</evidence>
<reference evidence="2 3" key="1">
    <citation type="journal article" date="2024" name="J. Plant Pathol.">
        <title>Sequence and assembly of the genome of Seiridium unicorne, isolate CBS 538.82, causal agent of cypress canker disease.</title>
        <authorList>
            <person name="Scali E."/>
            <person name="Rocca G.D."/>
            <person name="Danti R."/>
            <person name="Garbelotto M."/>
            <person name="Barberini S."/>
            <person name="Baroncelli R."/>
            <person name="Emiliani G."/>
        </authorList>
    </citation>
    <scope>NUCLEOTIDE SEQUENCE [LARGE SCALE GENOMIC DNA]</scope>
    <source>
        <strain evidence="2 3">BM-138-508</strain>
    </source>
</reference>
<keyword evidence="3" id="KW-1185">Reference proteome</keyword>
<dbReference type="Proteomes" id="UP001408356">
    <property type="component" value="Unassembled WGS sequence"/>
</dbReference>
<accession>A0ABR2UYH5</accession>
<comment type="caution">
    <text evidence="2">The sequence shown here is derived from an EMBL/GenBank/DDBJ whole genome shotgun (WGS) entry which is preliminary data.</text>
</comment>
<feature type="compositionally biased region" description="Basic residues" evidence="1">
    <location>
        <begin position="1"/>
        <end position="12"/>
    </location>
</feature>
<dbReference type="EMBL" id="JARVKF010000299">
    <property type="protein sequence ID" value="KAK9419734.1"/>
    <property type="molecule type" value="Genomic_DNA"/>
</dbReference>
<name>A0ABR2UYH5_9PEZI</name>
<evidence type="ECO:0000256" key="1">
    <source>
        <dbReference type="SAM" id="MobiDB-lite"/>
    </source>
</evidence>
<sequence length="138" mass="15688">MAPSRKGHKRTLSQKPAAVKLREARANRSAGERLADKINSQRRSAVRRARAIMNTTAWSFLDTAKRATIWATVETNLRKIYDEAVQSEEDTLSTADEVRKAVIKAFEKHAGLFVWEGEDEPLACELFNIYDDEHQEEA</sequence>
<gene>
    <name evidence="2" type="ORF">SUNI508_07220</name>
</gene>
<feature type="region of interest" description="Disordered" evidence="1">
    <location>
        <begin position="1"/>
        <end position="31"/>
    </location>
</feature>
<evidence type="ECO:0000313" key="3">
    <source>
        <dbReference type="Proteomes" id="UP001408356"/>
    </source>
</evidence>